<accession>A0A4S4BU91</accession>
<dbReference type="OrthoDB" id="9776853at2"/>
<evidence type="ECO:0000259" key="1">
    <source>
        <dbReference type="Pfam" id="PF00561"/>
    </source>
</evidence>
<dbReference type="AlphaFoldDB" id="A0A4S4BU91"/>
<sequence>MKENIVFIHGLTGTKRAFTKQMEYFDEGFNTYSYNLLGHGDDRGKPVEFTLENLIKQLEDFFDKEGLENAHICSLSYGCYVSTIFANKWKWKVKSLCFIGGHYNSPSQLFDVFRHYWELRDEEYSVWLKKYSHDIYPRESMIDPYSIISHKIYYKYGLQLADNVLIDAIYHRLHYDLRSDLTKLTMPVLWIMGDHDHLYKSSLTDLETVIPHVIYKEIKHAGHAANMFRPSCFNDLYEEFLNNCLFEKEMI</sequence>
<feature type="domain" description="AB hydrolase-1" evidence="1">
    <location>
        <begin position="5"/>
        <end position="116"/>
    </location>
</feature>
<name>A0A4S4BU91_9BACI</name>
<dbReference type="EMBL" id="SSNT01000011">
    <property type="protein sequence ID" value="THF78665.1"/>
    <property type="molecule type" value="Genomic_DNA"/>
</dbReference>
<protein>
    <submittedName>
        <fullName evidence="2">Alpha/beta hydrolase</fullName>
    </submittedName>
</protein>
<keyword evidence="3" id="KW-1185">Reference proteome</keyword>
<organism evidence="2 3">
    <name type="scientific">Metabacillus sediminilitoris</name>
    <dbReference type="NCBI Taxonomy" id="2567941"/>
    <lineage>
        <taxon>Bacteria</taxon>
        <taxon>Bacillati</taxon>
        <taxon>Bacillota</taxon>
        <taxon>Bacilli</taxon>
        <taxon>Bacillales</taxon>
        <taxon>Bacillaceae</taxon>
        <taxon>Metabacillus</taxon>
    </lineage>
</organism>
<proteinExistence type="predicted"/>
<keyword evidence="2" id="KW-0378">Hydrolase</keyword>
<comment type="caution">
    <text evidence="2">The sequence shown here is derived from an EMBL/GenBank/DDBJ whole genome shotgun (WGS) entry which is preliminary data.</text>
</comment>
<dbReference type="PANTHER" id="PTHR43798:SF28">
    <property type="entry name" value="AB HYDROLASE-1 DOMAIN-CONTAINING PROTEIN"/>
    <property type="match status" value="1"/>
</dbReference>
<dbReference type="InterPro" id="IPR000073">
    <property type="entry name" value="AB_hydrolase_1"/>
</dbReference>
<gene>
    <name evidence="2" type="ORF">E6W99_16005</name>
</gene>
<dbReference type="PANTHER" id="PTHR43798">
    <property type="entry name" value="MONOACYLGLYCEROL LIPASE"/>
    <property type="match status" value="1"/>
</dbReference>
<dbReference type="InterPro" id="IPR050266">
    <property type="entry name" value="AB_hydrolase_sf"/>
</dbReference>
<dbReference type="RefSeq" id="WP_136355610.1">
    <property type="nucleotide sequence ID" value="NZ_CP046266.1"/>
</dbReference>
<reference evidence="2 3" key="1">
    <citation type="submission" date="2019-04" db="EMBL/GenBank/DDBJ databases">
        <title>Bacillus sediminilitoris sp. nov., isolated from a tidal flat sediment on the East China Sea.</title>
        <authorList>
            <person name="Wei Y."/>
            <person name="Mao H."/>
            <person name="Fang J."/>
        </authorList>
    </citation>
    <scope>NUCLEOTIDE SEQUENCE [LARGE SCALE GENOMIC DNA]</scope>
    <source>
        <strain evidence="2 3">DSL-17</strain>
    </source>
</reference>
<dbReference type="GO" id="GO:0016787">
    <property type="term" value="F:hydrolase activity"/>
    <property type="evidence" value="ECO:0007669"/>
    <property type="project" value="UniProtKB-KW"/>
</dbReference>
<dbReference type="Pfam" id="PF00561">
    <property type="entry name" value="Abhydrolase_1"/>
    <property type="match status" value="1"/>
</dbReference>
<dbReference type="Gene3D" id="3.40.50.1820">
    <property type="entry name" value="alpha/beta hydrolase"/>
    <property type="match status" value="1"/>
</dbReference>
<dbReference type="SUPFAM" id="SSF53474">
    <property type="entry name" value="alpha/beta-Hydrolases"/>
    <property type="match status" value="1"/>
</dbReference>
<dbReference type="GO" id="GO:0016020">
    <property type="term" value="C:membrane"/>
    <property type="evidence" value="ECO:0007669"/>
    <property type="project" value="TreeGrafter"/>
</dbReference>
<evidence type="ECO:0000313" key="2">
    <source>
        <dbReference type="EMBL" id="THF78665.1"/>
    </source>
</evidence>
<evidence type="ECO:0000313" key="3">
    <source>
        <dbReference type="Proteomes" id="UP000310334"/>
    </source>
</evidence>
<dbReference type="Proteomes" id="UP000310334">
    <property type="component" value="Unassembled WGS sequence"/>
</dbReference>
<dbReference type="InterPro" id="IPR029058">
    <property type="entry name" value="AB_hydrolase_fold"/>
</dbReference>